<evidence type="ECO:0000313" key="3">
    <source>
        <dbReference type="EMBL" id="ETW86819.1"/>
    </source>
</evidence>
<organism evidence="3 4">
    <name type="scientific">Heterobasidion irregulare (strain TC 32-1)</name>
    <dbReference type="NCBI Taxonomy" id="747525"/>
    <lineage>
        <taxon>Eukaryota</taxon>
        <taxon>Fungi</taxon>
        <taxon>Dikarya</taxon>
        <taxon>Basidiomycota</taxon>
        <taxon>Agaricomycotina</taxon>
        <taxon>Agaricomycetes</taxon>
        <taxon>Russulales</taxon>
        <taxon>Bondarzewiaceae</taxon>
        <taxon>Heterobasidion</taxon>
        <taxon>Heterobasidion annosum species complex</taxon>
    </lineage>
</organism>
<dbReference type="GO" id="GO:0003723">
    <property type="term" value="F:RNA binding"/>
    <property type="evidence" value="ECO:0007669"/>
    <property type="project" value="UniProtKB-UniRule"/>
</dbReference>
<dbReference type="SUPFAM" id="SSF54768">
    <property type="entry name" value="dsRNA-binding domain-like"/>
    <property type="match status" value="1"/>
</dbReference>
<evidence type="ECO:0000313" key="4">
    <source>
        <dbReference type="Proteomes" id="UP000030671"/>
    </source>
</evidence>
<dbReference type="EMBL" id="KI925454">
    <property type="protein sequence ID" value="ETW86819.1"/>
    <property type="molecule type" value="Genomic_DNA"/>
</dbReference>
<dbReference type="GeneID" id="20675782"/>
<keyword evidence="4" id="KW-1185">Reference proteome</keyword>
<dbReference type="HOGENOM" id="CLU_172700_2_0_1"/>
<protein>
    <recommendedName>
        <fullName evidence="2">DRBM domain-containing protein</fullName>
    </recommendedName>
</protein>
<dbReference type="InterPro" id="IPR014720">
    <property type="entry name" value="dsRBD_dom"/>
</dbReference>
<feature type="domain" description="DRBM" evidence="2">
    <location>
        <begin position="44"/>
        <end position="74"/>
    </location>
</feature>
<evidence type="ECO:0000256" key="1">
    <source>
        <dbReference type="PROSITE-ProRule" id="PRU00266"/>
    </source>
</evidence>
<dbReference type="KEGG" id="hir:HETIRDRAFT_447478"/>
<keyword evidence="1" id="KW-0694">RNA-binding</keyword>
<dbReference type="Proteomes" id="UP000030671">
    <property type="component" value="Unassembled WGS sequence"/>
</dbReference>
<dbReference type="AlphaFoldDB" id="W4KMA3"/>
<name>W4KMA3_HETIT</name>
<sequence>MSQNDSAVLLNNHLQSTKQVHLLQWRFDQVGPLDHVIHHAIAYLGGREIGRGHGNTRNEAKRNACAIALQTLGAA</sequence>
<accession>W4KMA3</accession>
<dbReference type="Pfam" id="PF00035">
    <property type="entry name" value="dsrm"/>
    <property type="match status" value="1"/>
</dbReference>
<gene>
    <name evidence="3" type="ORF">HETIRDRAFT_447478</name>
</gene>
<evidence type="ECO:0000259" key="2">
    <source>
        <dbReference type="PROSITE" id="PS50137"/>
    </source>
</evidence>
<dbReference type="Gene3D" id="3.30.160.20">
    <property type="match status" value="1"/>
</dbReference>
<dbReference type="PROSITE" id="PS50137">
    <property type="entry name" value="DS_RBD"/>
    <property type="match status" value="1"/>
</dbReference>
<dbReference type="RefSeq" id="XP_009540802.1">
    <property type="nucleotide sequence ID" value="XM_009542507.1"/>
</dbReference>
<reference evidence="3 4" key="1">
    <citation type="journal article" date="2012" name="New Phytol.">
        <title>Insight into trade-off between wood decay and parasitism from the genome of a fungal forest pathogen.</title>
        <authorList>
            <person name="Olson A."/>
            <person name="Aerts A."/>
            <person name="Asiegbu F."/>
            <person name="Belbahri L."/>
            <person name="Bouzid O."/>
            <person name="Broberg A."/>
            <person name="Canback B."/>
            <person name="Coutinho P.M."/>
            <person name="Cullen D."/>
            <person name="Dalman K."/>
            <person name="Deflorio G."/>
            <person name="van Diepen L.T."/>
            <person name="Dunand C."/>
            <person name="Duplessis S."/>
            <person name="Durling M."/>
            <person name="Gonthier P."/>
            <person name="Grimwood J."/>
            <person name="Fossdal C.G."/>
            <person name="Hansson D."/>
            <person name="Henrissat B."/>
            <person name="Hietala A."/>
            <person name="Himmelstrand K."/>
            <person name="Hoffmeister D."/>
            <person name="Hogberg N."/>
            <person name="James T.Y."/>
            <person name="Karlsson M."/>
            <person name="Kohler A."/>
            <person name="Kues U."/>
            <person name="Lee Y.H."/>
            <person name="Lin Y.C."/>
            <person name="Lind M."/>
            <person name="Lindquist E."/>
            <person name="Lombard V."/>
            <person name="Lucas S."/>
            <person name="Lunden K."/>
            <person name="Morin E."/>
            <person name="Murat C."/>
            <person name="Park J."/>
            <person name="Raffaello T."/>
            <person name="Rouze P."/>
            <person name="Salamov A."/>
            <person name="Schmutz J."/>
            <person name="Solheim H."/>
            <person name="Stahlberg J."/>
            <person name="Velez H."/>
            <person name="de Vries R.P."/>
            <person name="Wiebenga A."/>
            <person name="Woodward S."/>
            <person name="Yakovlev I."/>
            <person name="Garbelotto M."/>
            <person name="Martin F."/>
            <person name="Grigoriev I.V."/>
            <person name="Stenlid J."/>
        </authorList>
    </citation>
    <scope>NUCLEOTIDE SEQUENCE [LARGE SCALE GENOMIC DNA]</scope>
    <source>
        <strain evidence="3 4">TC 32-1</strain>
    </source>
</reference>
<proteinExistence type="predicted"/>
<dbReference type="InParanoid" id="W4KMA3"/>